<sequence>MAKDIKELLNNDSEEQIQRLPKGHRERFADLLEKELPKKKEKKSFMLWKVAAAIVVIFGVGMGVFMNNKDVSEDTVVDVQQKKENSEDSKITLGDISPDLKKVEQYYVANINLELADIDLTAANKKLLDGYMNRLSELNDAYNELTVELNKVGPNSQTIDALINNLQLRLQLLYRLKEKIKELKETENEKFNDKNV</sequence>
<evidence type="ECO:0008006" key="5">
    <source>
        <dbReference type="Google" id="ProtNLM"/>
    </source>
</evidence>
<feature type="transmembrane region" description="Helical" evidence="2">
    <location>
        <begin position="46"/>
        <end position="66"/>
    </location>
</feature>
<gene>
    <name evidence="3" type="ORF">JM658_09480</name>
</gene>
<dbReference type="EMBL" id="JAETXX010000005">
    <property type="protein sequence ID" value="MCF8715053.1"/>
    <property type="molecule type" value="Genomic_DNA"/>
</dbReference>
<organism evidence="3 4">
    <name type="scientific">Joostella atrarenae</name>
    <dbReference type="NCBI Taxonomy" id="679257"/>
    <lineage>
        <taxon>Bacteria</taxon>
        <taxon>Pseudomonadati</taxon>
        <taxon>Bacteroidota</taxon>
        <taxon>Flavobacteriia</taxon>
        <taxon>Flavobacteriales</taxon>
        <taxon>Flavobacteriaceae</taxon>
        <taxon>Joostella</taxon>
    </lineage>
</organism>
<evidence type="ECO:0000256" key="1">
    <source>
        <dbReference type="SAM" id="Coils"/>
    </source>
</evidence>
<evidence type="ECO:0000313" key="3">
    <source>
        <dbReference type="EMBL" id="MCF8715053.1"/>
    </source>
</evidence>
<dbReference type="RefSeq" id="WP_236959019.1">
    <property type="nucleotide sequence ID" value="NZ_JAETXX010000005.1"/>
</dbReference>
<keyword evidence="2" id="KW-0812">Transmembrane</keyword>
<dbReference type="Proteomes" id="UP000829517">
    <property type="component" value="Unassembled WGS sequence"/>
</dbReference>
<keyword evidence="1" id="KW-0175">Coiled coil</keyword>
<evidence type="ECO:0000313" key="4">
    <source>
        <dbReference type="Proteomes" id="UP000829517"/>
    </source>
</evidence>
<evidence type="ECO:0000256" key="2">
    <source>
        <dbReference type="SAM" id="Phobius"/>
    </source>
</evidence>
<keyword evidence="4" id="KW-1185">Reference proteome</keyword>
<keyword evidence="2" id="KW-0472">Membrane</keyword>
<name>A0ABS9J3P9_9FLAO</name>
<comment type="caution">
    <text evidence="3">The sequence shown here is derived from an EMBL/GenBank/DDBJ whole genome shotgun (WGS) entry which is preliminary data.</text>
</comment>
<accession>A0ABS9J3P9</accession>
<feature type="coiled-coil region" evidence="1">
    <location>
        <begin position="128"/>
        <end position="189"/>
    </location>
</feature>
<keyword evidence="2" id="KW-1133">Transmembrane helix</keyword>
<proteinExistence type="predicted"/>
<protein>
    <recommendedName>
        <fullName evidence="5">Anti-sigma factor</fullName>
    </recommendedName>
</protein>
<reference evidence="3 4" key="1">
    <citation type="submission" date="2021-01" db="EMBL/GenBank/DDBJ databases">
        <title>Genome sequencing of Joostella atrarenae M1-2 (= KCTC 23194).</title>
        <authorList>
            <person name="Zakaria M.R."/>
            <person name="Lam M.Q."/>
            <person name="Chong C.S."/>
        </authorList>
    </citation>
    <scope>NUCLEOTIDE SEQUENCE [LARGE SCALE GENOMIC DNA]</scope>
    <source>
        <strain evidence="3 4">M1-2</strain>
    </source>
</reference>